<dbReference type="STRING" id="1778.A9W97_01095"/>
<accession>A0A0Q2M9W9</accession>
<evidence type="ECO:0000313" key="2">
    <source>
        <dbReference type="EMBL" id="KQH76647.1"/>
    </source>
</evidence>
<dbReference type="RefSeq" id="WP_055580414.1">
    <property type="nucleotide sequence ID" value="NZ_LKTM01000347.1"/>
</dbReference>
<evidence type="ECO:0000313" key="3">
    <source>
        <dbReference type="Proteomes" id="UP000051677"/>
    </source>
</evidence>
<evidence type="ECO:0000256" key="1">
    <source>
        <dbReference type="SAM" id="MobiDB-lite"/>
    </source>
</evidence>
<comment type="caution">
    <text evidence="2">The sequence shown here is derived from an EMBL/GenBank/DDBJ whole genome shotgun (WGS) entry which is preliminary data.</text>
</comment>
<sequence length="90" mass="9445">MTSLLTPAELDLDALDADVAELLAEAEAILRAAVAAARRPPAPPVRAGALLSARQGPAHQVRAVQRSPPASPRTRSPLSSERQVMTSQQT</sequence>
<dbReference type="EMBL" id="LKTM01000347">
    <property type="protein sequence ID" value="KQH76647.1"/>
    <property type="molecule type" value="Genomic_DNA"/>
</dbReference>
<reference evidence="2 3" key="1">
    <citation type="submission" date="2015-10" db="EMBL/GenBank/DDBJ databases">
        <title>Mycobacterium gordonae draft genome assembly.</title>
        <authorList>
            <person name="Ustinova V."/>
            <person name="Smirnova T."/>
            <person name="Blagodatskikh K."/>
            <person name="Varlamov D."/>
            <person name="Larionova E."/>
            <person name="Chernousova L."/>
        </authorList>
    </citation>
    <scope>NUCLEOTIDE SEQUENCE [LARGE SCALE GENOMIC DNA]</scope>
    <source>
        <strain evidence="2 3">CTRI 14-8773</strain>
    </source>
</reference>
<proteinExistence type="predicted"/>
<feature type="compositionally biased region" description="Low complexity" evidence="1">
    <location>
        <begin position="66"/>
        <end position="80"/>
    </location>
</feature>
<dbReference type="Proteomes" id="UP000051677">
    <property type="component" value="Unassembled WGS sequence"/>
</dbReference>
<feature type="region of interest" description="Disordered" evidence="1">
    <location>
        <begin position="52"/>
        <end position="90"/>
    </location>
</feature>
<protein>
    <submittedName>
        <fullName evidence="2">Uncharacterized protein</fullName>
    </submittedName>
</protein>
<name>A0A0Q2M9W9_MYCGO</name>
<feature type="compositionally biased region" description="Polar residues" evidence="1">
    <location>
        <begin position="81"/>
        <end position="90"/>
    </location>
</feature>
<dbReference type="AlphaFoldDB" id="A0A0Q2M9W9"/>
<organism evidence="2 3">
    <name type="scientific">Mycobacterium gordonae</name>
    <dbReference type="NCBI Taxonomy" id="1778"/>
    <lineage>
        <taxon>Bacteria</taxon>
        <taxon>Bacillati</taxon>
        <taxon>Actinomycetota</taxon>
        <taxon>Actinomycetes</taxon>
        <taxon>Mycobacteriales</taxon>
        <taxon>Mycobacteriaceae</taxon>
        <taxon>Mycobacterium</taxon>
    </lineage>
</organism>
<gene>
    <name evidence="2" type="ORF">AO501_31615</name>
</gene>